<comment type="caution">
    <text evidence="4">The sequence shown here is derived from an EMBL/GenBank/DDBJ whole genome shotgun (WGS) entry which is preliminary data.</text>
</comment>
<evidence type="ECO:0000256" key="2">
    <source>
        <dbReference type="ARBA" id="ARBA00005817"/>
    </source>
</evidence>
<proteinExistence type="inferred from homology"/>
<comment type="similarity">
    <text evidence="2">Belongs to the ETF alpha-subunit/FixB family.</text>
</comment>
<dbReference type="SMART" id="SM00893">
    <property type="entry name" value="ETF"/>
    <property type="match status" value="1"/>
</dbReference>
<name>A0AA35SW46_GEOBA</name>
<dbReference type="InterPro" id="IPR014729">
    <property type="entry name" value="Rossmann-like_a/b/a_fold"/>
</dbReference>
<organism evidence="4 5">
    <name type="scientific">Geodia barretti</name>
    <name type="common">Barrett's horny sponge</name>
    <dbReference type="NCBI Taxonomy" id="519541"/>
    <lineage>
        <taxon>Eukaryota</taxon>
        <taxon>Metazoa</taxon>
        <taxon>Porifera</taxon>
        <taxon>Demospongiae</taxon>
        <taxon>Heteroscleromorpha</taxon>
        <taxon>Tetractinellida</taxon>
        <taxon>Astrophorina</taxon>
        <taxon>Geodiidae</taxon>
        <taxon>Geodia</taxon>
    </lineage>
</organism>
<dbReference type="Gene3D" id="3.40.50.620">
    <property type="entry name" value="HUPs"/>
    <property type="match status" value="1"/>
</dbReference>
<dbReference type="Proteomes" id="UP001174909">
    <property type="component" value="Unassembled WGS sequence"/>
</dbReference>
<dbReference type="SUPFAM" id="SSF52402">
    <property type="entry name" value="Adenine nucleotide alpha hydrolases-like"/>
    <property type="match status" value="2"/>
</dbReference>
<feature type="domain" description="Electron transfer flavoprotein alpha/beta-subunit N-terminal" evidence="3">
    <location>
        <begin position="52"/>
        <end position="223"/>
    </location>
</feature>
<dbReference type="AlphaFoldDB" id="A0AA35SW46"/>
<keyword evidence="5" id="KW-1185">Reference proteome</keyword>
<dbReference type="PANTHER" id="PTHR43153:SF1">
    <property type="entry name" value="ELECTRON TRANSFER FLAVOPROTEIN SUBUNIT ALPHA, MITOCHONDRIAL"/>
    <property type="match status" value="1"/>
</dbReference>
<evidence type="ECO:0000313" key="4">
    <source>
        <dbReference type="EMBL" id="CAI8035856.1"/>
    </source>
</evidence>
<sequence length="246" mass="25443">MPAVMTVTNELGEARYANLRGIMAATRSGPEVFTLADLGLSDLVEETKLEMTRLFVPVSESSVEFIEAAVLEGLDVGDVILLEHPEAGADGIGGVYSLTTELVCEAVQRMAPSVVLVSKTDAGSVVSARVAARFGAGLASDCIDLAVNAEGRVAVTRPVHGGNALAVYEFAGDGLQVVSVRPGAFEAVEGVSGMPEGKRVEMSAIEMSGAVPVLVETVLEESEGIPLEQADVVVSGGRGLWWSGAV</sequence>
<dbReference type="PANTHER" id="PTHR43153">
    <property type="entry name" value="ELECTRON TRANSFER FLAVOPROTEIN ALPHA"/>
    <property type="match status" value="1"/>
</dbReference>
<evidence type="ECO:0000259" key="3">
    <source>
        <dbReference type="SMART" id="SM00893"/>
    </source>
</evidence>
<dbReference type="GO" id="GO:0050660">
    <property type="term" value="F:flavin adenine dinucleotide binding"/>
    <property type="evidence" value="ECO:0007669"/>
    <property type="project" value="InterPro"/>
</dbReference>
<reference evidence="4" key="1">
    <citation type="submission" date="2023-03" db="EMBL/GenBank/DDBJ databases">
        <authorList>
            <person name="Steffen K."/>
            <person name="Cardenas P."/>
        </authorList>
    </citation>
    <scope>NUCLEOTIDE SEQUENCE</scope>
</reference>
<accession>A0AA35SW46</accession>
<dbReference type="InterPro" id="IPR001308">
    <property type="entry name" value="ETF_a/FixB"/>
</dbReference>
<comment type="subcellular location">
    <subcellularLocation>
        <location evidence="1">Mitochondrion matrix</location>
    </subcellularLocation>
</comment>
<dbReference type="GO" id="GO:0009055">
    <property type="term" value="F:electron transfer activity"/>
    <property type="evidence" value="ECO:0007669"/>
    <property type="project" value="InterPro"/>
</dbReference>
<dbReference type="EMBL" id="CASHTH010002828">
    <property type="protein sequence ID" value="CAI8035856.1"/>
    <property type="molecule type" value="Genomic_DNA"/>
</dbReference>
<dbReference type="InterPro" id="IPR014730">
    <property type="entry name" value="ETF_a/b_N"/>
</dbReference>
<evidence type="ECO:0000313" key="5">
    <source>
        <dbReference type="Proteomes" id="UP001174909"/>
    </source>
</evidence>
<dbReference type="GO" id="GO:0033539">
    <property type="term" value="P:fatty acid beta-oxidation using acyl-CoA dehydrogenase"/>
    <property type="evidence" value="ECO:0007669"/>
    <property type="project" value="TreeGrafter"/>
</dbReference>
<dbReference type="Pfam" id="PF01012">
    <property type="entry name" value="ETF"/>
    <property type="match status" value="1"/>
</dbReference>
<protein>
    <submittedName>
        <fullName evidence="4">Protein FixB</fullName>
    </submittedName>
</protein>
<evidence type="ECO:0000256" key="1">
    <source>
        <dbReference type="ARBA" id="ARBA00004305"/>
    </source>
</evidence>
<dbReference type="GO" id="GO:0005759">
    <property type="term" value="C:mitochondrial matrix"/>
    <property type="evidence" value="ECO:0007669"/>
    <property type="project" value="UniProtKB-SubCell"/>
</dbReference>
<gene>
    <name evidence="4" type="ORF">GBAR_LOCUS20112</name>
</gene>